<feature type="transmembrane region" description="Helical" evidence="5">
    <location>
        <begin position="203"/>
        <end position="231"/>
    </location>
</feature>
<dbReference type="InterPro" id="IPR008952">
    <property type="entry name" value="Tetraspanin_EC2_sf"/>
</dbReference>
<keyword evidence="3 5" id="KW-1133">Transmembrane helix</keyword>
<evidence type="ECO:0000256" key="2">
    <source>
        <dbReference type="ARBA" id="ARBA00022692"/>
    </source>
</evidence>
<dbReference type="CDD" id="cd03127">
    <property type="entry name" value="tetraspanin_LEL"/>
    <property type="match status" value="1"/>
</dbReference>
<feature type="transmembrane region" description="Helical" evidence="5">
    <location>
        <begin position="71"/>
        <end position="92"/>
    </location>
</feature>
<protein>
    <submittedName>
        <fullName evidence="6">Tetraspanin-7-like</fullName>
    </submittedName>
</protein>
<evidence type="ECO:0000256" key="3">
    <source>
        <dbReference type="ARBA" id="ARBA00022989"/>
    </source>
</evidence>
<keyword evidence="4 5" id="KW-0472">Membrane</keyword>
<organism evidence="6 7">
    <name type="scientific">Oopsacas minuta</name>
    <dbReference type="NCBI Taxonomy" id="111878"/>
    <lineage>
        <taxon>Eukaryota</taxon>
        <taxon>Metazoa</taxon>
        <taxon>Porifera</taxon>
        <taxon>Hexactinellida</taxon>
        <taxon>Hexasterophora</taxon>
        <taxon>Lyssacinosida</taxon>
        <taxon>Leucopsacidae</taxon>
        <taxon>Oopsacas</taxon>
    </lineage>
</organism>
<evidence type="ECO:0000313" key="7">
    <source>
        <dbReference type="Proteomes" id="UP001165289"/>
    </source>
</evidence>
<proteinExistence type="predicted"/>
<reference evidence="6 7" key="1">
    <citation type="journal article" date="2023" name="BMC Biol.">
        <title>The compact genome of the sponge Oopsacas minuta (Hexactinellida) is lacking key metazoan core genes.</title>
        <authorList>
            <person name="Santini S."/>
            <person name="Schenkelaars Q."/>
            <person name="Jourda C."/>
            <person name="Duchesne M."/>
            <person name="Belahbib H."/>
            <person name="Rocher C."/>
            <person name="Selva M."/>
            <person name="Riesgo A."/>
            <person name="Vervoort M."/>
            <person name="Leys S.P."/>
            <person name="Kodjabachian L."/>
            <person name="Le Bivic A."/>
            <person name="Borchiellini C."/>
            <person name="Claverie J.M."/>
            <person name="Renard E."/>
        </authorList>
    </citation>
    <scope>NUCLEOTIDE SEQUENCE [LARGE SCALE GENOMIC DNA]</scope>
    <source>
        <strain evidence="6">SPO-2</strain>
    </source>
</reference>
<accession>A0AAV7K991</accession>
<feature type="transmembrane region" description="Helical" evidence="5">
    <location>
        <begin position="35"/>
        <end position="59"/>
    </location>
</feature>
<keyword evidence="2 5" id="KW-0812">Transmembrane</keyword>
<dbReference type="SUPFAM" id="SSF48652">
    <property type="entry name" value="Tetraspanin"/>
    <property type="match status" value="1"/>
</dbReference>
<dbReference type="AlphaFoldDB" id="A0AAV7K991"/>
<dbReference type="Proteomes" id="UP001165289">
    <property type="component" value="Unassembled WGS sequence"/>
</dbReference>
<keyword evidence="7" id="KW-1185">Reference proteome</keyword>
<dbReference type="InterPro" id="IPR018499">
    <property type="entry name" value="Tetraspanin/Peripherin"/>
</dbReference>
<dbReference type="GO" id="GO:0016020">
    <property type="term" value="C:membrane"/>
    <property type="evidence" value="ECO:0007669"/>
    <property type="project" value="UniProtKB-SubCell"/>
</dbReference>
<sequence>MLAVGSYLTVFDAANRNILETFQLPSPVNGHHFKVLYITTLISGVLLFIACITNVLGAFVASFSPRNNTKLISIALLGATIYILLLATVIQLTGGSYGNAISIELSYENYVKDYSGIFHKRYFTDRQRINQSSIDKLHQVLKCCGPEGPDSYENMSNIPSSCCKVFYNATECDTADFMQIYNEGCLERTYVSMLLYVYEFFKLIALGVLSTTILYLVAVVTAGMLLFVLMVEKRR</sequence>
<evidence type="ECO:0000313" key="6">
    <source>
        <dbReference type="EMBL" id="KAI6657234.1"/>
    </source>
</evidence>
<dbReference type="Gene3D" id="1.10.1450.10">
    <property type="entry name" value="Tetraspanin"/>
    <property type="match status" value="1"/>
</dbReference>
<name>A0AAV7K991_9METZ</name>
<evidence type="ECO:0000256" key="4">
    <source>
        <dbReference type="ARBA" id="ARBA00023136"/>
    </source>
</evidence>
<comment type="caution">
    <text evidence="6">The sequence shown here is derived from an EMBL/GenBank/DDBJ whole genome shotgun (WGS) entry which is preliminary data.</text>
</comment>
<dbReference type="Pfam" id="PF00335">
    <property type="entry name" value="Tetraspanin"/>
    <property type="match status" value="1"/>
</dbReference>
<evidence type="ECO:0000256" key="1">
    <source>
        <dbReference type="ARBA" id="ARBA00004141"/>
    </source>
</evidence>
<comment type="subcellular location">
    <subcellularLocation>
        <location evidence="1">Membrane</location>
        <topology evidence="1">Multi-pass membrane protein</topology>
    </subcellularLocation>
</comment>
<evidence type="ECO:0000256" key="5">
    <source>
        <dbReference type="SAM" id="Phobius"/>
    </source>
</evidence>
<dbReference type="EMBL" id="JAKMXF010000114">
    <property type="protein sequence ID" value="KAI6657234.1"/>
    <property type="molecule type" value="Genomic_DNA"/>
</dbReference>
<gene>
    <name evidence="6" type="ORF">LOD99_11158</name>
</gene>